<evidence type="ECO:0000313" key="2">
    <source>
        <dbReference type="EMBL" id="OBZ75682.1"/>
    </source>
</evidence>
<feature type="signal peptide" evidence="1">
    <location>
        <begin position="1"/>
        <end position="17"/>
    </location>
</feature>
<reference evidence="2 3" key="1">
    <citation type="submission" date="2016-03" db="EMBL/GenBank/DDBJ databases">
        <title>Whole genome sequencing of Grifola frondosa 9006-11.</title>
        <authorList>
            <person name="Min B."/>
            <person name="Park H."/>
            <person name="Kim J.-G."/>
            <person name="Cho H."/>
            <person name="Oh Y.-L."/>
            <person name="Kong W.-S."/>
            <person name="Choi I.-G."/>
        </authorList>
    </citation>
    <scope>NUCLEOTIDE SEQUENCE [LARGE SCALE GENOMIC DNA]</scope>
    <source>
        <strain evidence="2 3">9006-11</strain>
    </source>
</reference>
<keyword evidence="1" id="KW-0732">Signal</keyword>
<comment type="caution">
    <text evidence="2">The sequence shown here is derived from an EMBL/GenBank/DDBJ whole genome shotgun (WGS) entry which is preliminary data.</text>
</comment>
<name>A0A1C7MFT1_GRIFR</name>
<proteinExistence type="predicted"/>
<evidence type="ECO:0000313" key="3">
    <source>
        <dbReference type="Proteomes" id="UP000092993"/>
    </source>
</evidence>
<organism evidence="2 3">
    <name type="scientific">Grifola frondosa</name>
    <name type="common">Maitake</name>
    <name type="synonym">Polyporus frondosus</name>
    <dbReference type="NCBI Taxonomy" id="5627"/>
    <lineage>
        <taxon>Eukaryota</taxon>
        <taxon>Fungi</taxon>
        <taxon>Dikarya</taxon>
        <taxon>Basidiomycota</taxon>
        <taxon>Agaricomycotina</taxon>
        <taxon>Agaricomycetes</taxon>
        <taxon>Polyporales</taxon>
        <taxon>Grifolaceae</taxon>
        <taxon>Grifola</taxon>
    </lineage>
</organism>
<feature type="chain" id="PRO_5008889110" description="Secreted protein" evidence="1">
    <location>
        <begin position="18"/>
        <end position="86"/>
    </location>
</feature>
<dbReference type="Proteomes" id="UP000092993">
    <property type="component" value="Unassembled WGS sequence"/>
</dbReference>
<protein>
    <recommendedName>
        <fullName evidence="4">Secreted protein</fullName>
    </recommendedName>
</protein>
<evidence type="ECO:0000256" key="1">
    <source>
        <dbReference type="SAM" id="SignalP"/>
    </source>
</evidence>
<evidence type="ECO:0008006" key="4">
    <source>
        <dbReference type="Google" id="ProtNLM"/>
    </source>
</evidence>
<gene>
    <name evidence="2" type="ORF">A0H81_04570</name>
</gene>
<accession>A0A1C7MFT1</accession>
<sequence>MGNVLLLLVFCERPGHARIQCVVNFRCQHRPRQHYGRRAANEKFPTGLIPHDVIGDRENYSERIGSSAGAFRETVYGSGNKEETLK</sequence>
<dbReference type="EMBL" id="LUGG01000004">
    <property type="protein sequence ID" value="OBZ75682.1"/>
    <property type="molecule type" value="Genomic_DNA"/>
</dbReference>
<dbReference type="AlphaFoldDB" id="A0A1C7MFT1"/>
<keyword evidence="3" id="KW-1185">Reference proteome</keyword>